<sequence>MAPSQTPYAVTPAQSHLYLDQTVLSNAIAQLIDEMNEDLTRRARIYDLGILSIGIAIGLILYSLVHDLIIYTREPDSTAQITDSKDQDEQSEIQCMYRAKRSGRETKEIDEKV</sequence>
<evidence type="ECO:0000313" key="2">
    <source>
        <dbReference type="EMBL" id="OCF60596.1"/>
    </source>
</evidence>
<proteinExistence type="predicted"/>
<evidence type="ECO:0000256" key="1">
    <source>
        <dbReference type="SAM" id="Phobius"/>
    </source>
</evidence>
<protein>
    <submittedName>
        <fullName evidence="2">Uncharacterized protein</fullName>
    </submittedName>
</protein>
<organism evidence="2 3">
    <name type="scientific">Kwoniella mangroviensis CBS 10435</name>
    <dbReference type="NCBI Taxonomy" id="1331196"/>
    <lineage>
        <taxon>Eukaryota</taxon>
        <taxon>Fungi</taxon>
        <taxon>Dikarya</taxon>
        <taxon>Basidiomycota</taxon>
        <taxon>Agaricomycotina</taxon>
        <taxon>Tremellomycetes</taxon>
        <taxon>Tremellales</taxon>
        <taxon>Cryptococcaceae</taxon>
        <taxon>Kwoniella</taxon>
    </lineage>
</organism>
<feature type="transmembrane region" description="Helical" evidence="1">
    <location>
        <begin position="45"/>
        <end position="65"/>
    </location>
</feature>
<keyword evidence="3" id="KW-1185">Reference proteome</keyword>
<reference evidence="2 3" key="1">
    <citation type="submission" date="2013-07" db="EMBL/GenBank/DDBJ databases">
        <title>The Genome Sequence of Kwoniella mangroviensis CBS10435.</title>
        <authorList>
            <consortium name="The Broad Institute Genome Sequencing Platform"/>
            <person name="Cuomo C."/>
            <person name="Litvintseva A."/>
            <person name="Chen Y."/>
            <person name="Heitman J."/>
            <person name="Sun S."/>
            <person name="Springer D."/>
            <person name="Dromer F."/>
            <person name="Young S.K."/>
            <person name="Zeng Q."/>
            <person name="Gargeya S."/>
            <person name="Fitzgerald M."/>
            <person name="Abouelleil A."/>
            <person name="Alvarado L."/>
            <person name="Berlin A.M."/>
            <person name="Chapman S.B."/>
            <person name="Dewar J."/>
            <person name="Goldberg J."/>
            <person name="Griggs A."/>
            <person name="Gujja S."/>
            <person name="Hansen M."/>
            <person name="Howarth C."/>
            <person name="Imamovic A."/>
            <person name="Larimer J."/>
            <person name="McCowan C."/>
            <person name="Murphy C."/>
            <person name="Pearson M."/>
            <person name="Priest M."/>
            <person name="Roberts A."/>
            <person name="Saif S."/>
            <person name="Shea T."/>
            <person name="Sykes S."/>
            <person name="Wortman J."/>
            <person name="Nusbaum C."/>
            <person name="Birren B."/>
        </authorList>
    </citation>
    <scope>NUCLEOTIDE SEQUENCE [LARGE SCALE GENOMIC DNA]</scope>
    <source>
        <strain evidence="2 3">CBS 10435</strain>
    </source>
</reference>
<keyword evidence="1" id="KW-0472">Membrane</keyword>
<evidence type="ECO:0000313" key="3">
    <source>
        <dbReference type="Proteomes" id="UP000092583"/>
    </source>
</evidence>
<keyword evidence="1" id="KW-0812">Transmembrane</keyword>
<dbReference type="AlphaFoldDB" id="A0A1B9IYI7"/>
<gene>
    <name evidence="2" type="ORF">L486_00231</name>
</gene>
<accession>A0A1B9IYI7</accession>
<reference evidence="3" key="2">
    <citation type="submission" date="2013-12" db="EMBL/GenBank/DDBJ databases">
        <title>Evolution of pathogenesis and genome organization in the Tremellales.</title>
        <authorList>
            <person name="Cuomo C."/>
            <person name="Litvintseva A."/>
            <person name="Heitman J."/>
            <person name="Chen Y."/>
            <person name="Sun S."/>
            <person name="Springer D."/>
            <person name="Dromer F."/>
            <person name="Young S."/>
            <person name="Zeng Q."/>
            <person name="Chapman S."/>
            <person name="Gujja S."/>
            <person name="Saif S."/>
            <person name="Birren B."/>
        </authorList>
    </citation>
    <scope>NUCLEOTIDE SEQUENCE [LARGE SCALE GENOMIC DNA]</scope>
    <source>
        <strain evidence="3">CBS 10435</strain>
    </source>
</reference>
<dbReference type="Proteomes" id="UP000092583">
    <property type="component" value="Unassembled WGS sequence"/>
</dbReference>
<dbReference type="EMBL" id="KI669459">
    <property type="protein sequence ID" value="OCF60596.1"/>
    <property type="molecule type" value="Genomic_DNA"/>
</dbReference>
<name>A0A1B9IYI7_9TREE</name>
<keyword evidence="1" id="KW-1133">Transmembrane helix</keyword>